<dbReference type="AlphaFoldDB" id="A0A7R8A3L5"/>
<reference evidence="1" key="2">
    <citation type="submission" date="2021-02" db="EMBL/GenBank/DDBJ databases">
        <title>Aspergillus luchuensis mut. kawachii IFO 4304 genome sequence.</title>
        <authorList>
            <person name="Mori K."/>
            <person name="Kadooka C."/>
            <person name="Goto M."/>
            <person name="Futagami T."/>
        </authorList>
    </citation>
    <scope>NUCLEOTIDE SEQUENCE</scope>
    <source>
        <strain evidence="1">IFO 4308</strain>
    </source>
</reference>
<sequence length="64" mass="6998">MDCPTLTALARPWSVIPAWMQFARLSMQLEPSRRGSRSSASAPSLPVSVFLAVVPSLFLLRAIL</sequence>
<dbReference type="GeneID" id="64965098"/>
<keyword evidence="2" id="KW-1185">Reference proteome</keyword>
<evidence type="ECO:0000313" key="2">
    <source>
        <dbReference type="Proteomes" id="UP000661280"/>
    </source>
</evidence>
<organism evidence="1 2">
    <name type="scientific">Aspergillus kawachii</name>
    <name type="common">White koji mold</name>
    <name type="synonym">Aspergillus awamori var. kawachi</name>
    <dbReference type="NCBI Taxonomy" id="1069201"/>
    <lineage>
        <taxon>Eukaryota</taxon>
        <taxon>Fungi</taxon>
        <taxon>Dikarya</taxon>
        <taxon>Ascomycota</taxon>
        <taxon>Pezizomycotina</taxon>
        <taxon>Eurotiomycetes</taxon>
        <taxon>Eurotiomycetidae</taxon>
        <taxon>Eurotiales</taxon>
        <taxon>Aspergillaceae</taxon>
        <taxon>Aspergillus</taxon>
        <taxon>Aspergillus subgen. Circumdati</taxon>
    </lineage>
</organism>
<evidence type="ECO:0000313" key="1">
    <source>
        <dbReference type="EMBL" id="BCS03777.1"/>
    </source>
</evidence>
<dbReference type="EMBL" id="AP024431">
    <property type="protein sequence ID" value="BCS03777.1"/>
    <property type="molecule type" value="Genomic_DNA"/>
</dbReference>
<dbReference type="RefSeq" id="XP_041547539.1">
    <property type="nucleotide sequence ID" value="XM_041683261.1"/>
</dbReference>
<name>A0A7R8A3L5_ASPKA</name>
<proteinExistence type="predicted"/>
<reference evidence="1" key="1">
    <citation type="submission" date="2021-01" db="EMBL/GenBank/DDBJ databases">
        <authorList>
            <consortium name="Aspergillus luchuensis mut. kawachii IFO 4304 genome sequencing consortium"/>
            <person name="Kazuki M."/>
            <person name="Futagami T."/>
        </authorList>
    </citation>
    <scope>NUCLEOTIDE SEQUENCE</scope>
    <source>
        <strain evidence="1">IFO 4308</strain>
    </source>
</reference>
<dbReference type="KEGG" id="aluc:AKAW2_70655S"/>
<dbReference type="Proteomes" id="UP000661280">
    <property type="component" value="Chromosome 7"/>
</dbReference>
<gene>
    <name evidence="1" type="ORF">AKAW2_70655S</name>
</gene>
<protein>
    <submittedName>
        <fullName evidence="1">Uncharacterized protein</fullName>
    </submittedName>
</protein>
<accession>A0A7R8A3L5</accession>